<proteinExistence type="inferred from homology"/>
<dbReference type="PANTHER" id="PTHR47096:SF2">
    <property type="entry name" value="NIK-RELATED PROTEIN KINASE"/>
    <property type="match status" value="1"/>
</dbReference>
<evidence type="ECO:0000256" key="3">
    <source>
        <dbReference type="ARBA" id="ARBA00022527"/>
    </source>
</evidence>
<keyword evidence="11" id="KW-1185">Reference proteome</keyword>
<accession>L8XYT5</accession>
<dbReference type="InParanoid" id="L8XYT5"/>
<dbReference type="InterPro" id="IPR002130">
    <property type="entry name" value="Cyclophilin-type_PPIase_dom"/>
</dbReference>
<feature type="region of interest" description="Disordered" evidence="8">
    <location>
        <begin position="300"/>
        <end position="353"/>
    </location>
</feature>
<dbReference type="PROSITE" id="PS50072">
    <property type="entry name" value="CSA_PPIASE_2"/>
    <property type="match status" value="1"/>
</dbReference>
<evidence type="ECO:0000259" key="9">
    <source>
        <dbReference type="PROSITE" id="PS50072"/>
    </source>
</evidence>
<evidence type="ECO:0000256" key="2">
    <source>
        <dbReference type="ARBA" id="ARBA00012513"/>
    </source>
</evidence>
<comment type="similarity">
    <text evidence="1">Belongs to the protein kinase superfamily. STE Ser/Thr protein kinase family. STE20 subfamily.</text>
</comment>
<feature type="compositionally biased region" description="Low complexity" evidence="8">
    <location>
        <begin position="334"/>
        <end position="344"/>
    </location>
</feature>
<dbReference type="GO" id="GO:0004674">
    <property type="term" value="F:protein serine/threonine kinase activity"/>
    <property type="evidence" value="ECO:0007669"/>
    <property type="project" value="UniProtKB-KW"/>
</dbReference>
<comment type="catalytic activity">
    <reaction evidence="6">
        <text>L-threonyl-[protein] + ATP = O-phospho-L-threonyl-[protein] + ADP + H(+)</text>
        <dbReference type="Rhea" id="RHEA:46608"/>
        <dbReference type="Rhea" id="RHEA-COMP:11060"/>
        <dbReference type="Rhea" id="RHEA-COMP:11605"/>
        <dbReference type="ChEBI" id="CHEBI:15378"/>
        <dbReference type="ChEBI" id="CHEBI:30013"/>
        <dbReference type="ChEBI" id="CHEBI:30616"/>
        <dbReference type="ChEBI" id="CHEBI:61977"/>
        <dbReference type="ChEBI" id="CHEBI:456216"/>
        <dbReference type="EC" id="2.7.11.1"/>
    </reaction>
</comment>
<dbReference type="AlphaFoldDB" id="L8XYT5"/>
<feature type="region of interest" description="Disordered" evidence="8">
    <location>
        <begin position="367"/>
        <end position="442"/>
    </location>
</feature>
<evidence type="ECO:0000256" key="1">
    <source>
        <dbReference type="ARBA" id="ARBA00008874"/>
    </source>
</evidence>
<keyword evidence="4" id="KW-0808">Transferase</keyword>
<organism evidence="10 11">
    <name type="scientific">Tupaia chinensis</name>
    <name type="common">Chinese tree shrew</name>
    <name type="synonym">Tupaia belangeri chinensis</name>
    <dbReference type="NCBI Taxonomy" id="246437"/>
    <lineage>
        <taxon>Eukaryota</taxon>
        <taxon>Metazoa</taxon>
        <taxon>Chordata</taxon>
        <taxon>Craniata</taxon>
        <taxon>Vertebrata</taxon>
        <taxon>Euteleostomi</taxon>
        <taxon>Mammalia</taxon>
        <taxon>Eutheria</taxon>
        <taxon>Euarchontoglires</taxon>
        <taxon>Scandentia</taxon>
        <taxon>Tupaiidae</taxon>
        <taxon>Tupaia</taxon>
    </lineage>
</organism>
<keyword evidence="3" id="KW-0723">Serine/threonine-protein kinase</keyword>
<feature type="region of interest" description="Disordered" evidence="8">
    <location>
        <begin position="1"/>
        <end position="104"/>
    </location>
</feature>
<reference evidence="11" key="2">
    <citation type="journal article" date="2013" name="Nat. Commun.">
        <title>Genome of the Chinese tree shrew.</title>
        <authorList>
            <person name="Fan Y."/>
            <person name="Huang Z.Y."/>
            <person name="Cao C.C."/>
            <person name="Chen C.S."/>
            <person name="Chen Y.X."/>
            <person name="Fan D.D."/>
            <person name="He J."/>
            <person name="Hou H.L."/>
            <person name="Hu L."/>
            <person name="Hu X.T."/>
            <person name="Jiang X.T."/>
            <person name="Lai R."/>
            <person name="Lang Y.S."/>
            <person name="Liang B."/>
            <person name="Liao S.G."/>
            <person name="Mu D."/>
            <person name="Ma Y.Y."/>
            <person name="Niu Y.Y."/>
            <person name="Sun X.Q."/>
            <person name="Xia J.Q."/>
            <person name="Xiao J."/>
            <person name="Xiong Z.Q."/>
            <person name="Xu L."/>
            <person name="Yang L."/>
            <person name="Zhang Y."/>
            <person name="Zhao W."/>
            <person name="Zhao X.D."/>
            <person name="Zheng Y.T."/>
            <person name="Zhou J.M."/>
            <person name="Zhu Y.B."/>
            <person name="Zhang G.J."/>
            <person name="Wang J."/>
            <person name="Yao Y.G."/>
        </authorList>
    </citation>
    <scope>NUCLEOTIDE SEQUENCE [LARGE SCALE GENOMIC DNA]</scope>
</reference>
<dbReference type="Proteomes" id="UP000011518">
    <property type="component" value="Unassembled WGS sequence"/>
</dbReference>
<dbReference type="eggNOG" id="KOG0587">
    <property type="taxonomic scope" value="Eukaryota"/>
</dbReference>
<feature type="compositionally biased region" description="Polar residues" evidence="8">
    <location>
        <begin position="15"/>
        <end position="33"/>
    </location>
</feature>
<evidence type="ECO:0000313" key="11">
    <source>
        <dbReference type="Proteomes" id="UP000011518"/>
    </source>
</evidence>
<dbReference type="PANTHER" id="PTHR47096">
    <property type="entry name" value="MISSHAPEN LIKE KINASE 1"/>
    <property type="match status" value="1"/>
</dbReference>
<evidence type="ECO:0000256" key="4">
    <source>
        <dbReference type="ARBA" id="ARBA00022679"/>
    </source>
</evidence>
<sequence>MPLQAQGKAPRPLQVQAQVPKEQQVQVQTQASKEPQDLDQVPEEFQGQDQVPDQQPRQGQVPEQQPRQNEVPEHQLEQNQAHEQPEVQEQAAEPTQAETEADGPESLRVHAQVFLPLLSQNHHVLLPLHLDTQVLIPVEGQTDGSFQAQAWALEPSQTVGSVQALIEGLSRDLLRAPNSHNSKPLGPLQTLMENLSSNMFYFQPEHVRKKKSKVSSLKQALAKRLSPKRFRAKSSQRPEELELSDLEAHRRRRQRRWEDIFNQHEEELREVENVQEIPTSLPYDQDRVHHVKFSLRASCNRDGSCKEDGSDGSDGKEGVCRGNGSHRTSRRSGRSAASAANTATEEQEGYGANIGSAIRDNRYMGSKAVSGTNEESGGLELNARENCSETDGPGLERPASQNFECHQEGPGGGSETLGTIASGVAPLAPDENDNKDLSESLTQSGFPANYSFPSKGSGRSADAEFASAIFQHEETTYIAIALKSSIHLYAWAPKSFDESTAIKVFPTLGHKPVTVDLAIGSEKRLKIFFSSANGYHIIDAESEVMSDVTLPNNNIIILPDCLGIGMMLTFNAEALSMEANEQLFKKILEVWKDVPSSAAFECTQRTTGWGQKAIEVRSLQSRILESELKRRSIKKLRFLCTRGDKMLPPPESLALNHGKLHHVDIAVNAKPLGRVSFELFTDKVPKTAEIFHALSTGGKGFGYKGSCFHRMIPGFTCQGSVFTCHNGTGSKSICGEKFDDENFILKHTGPGVWSMANAGSNTKGSQFFICSAKTK</sequence>
<evidence type="ECO:0000256" key="6">
    <source>
        <dbReference type="ARBA" id="ARBA00047899"/>
    </source>
</evidence>
<dbReference type="GO" id="GO:0003755">
    <property type="term" value="F:peptidyl-prolyl cis-trans isomerase activity"/>
    <property type="evidence" value="ECO:0007669"/>
    <property type="project" value="InterPro"/>
</dbReference>
<reference evidence="11" key="1">
    <citation type="submission" date="2012-07" db="EMBL/GenBank/DDBJ databases">
        <title>Genome of the Chinese tree shrew, a rising model animal genetically related to primates.</title>
        <authorList>
            <person name="Zhang G."/>
            <person name="Fan Y."/>
            <person name="Yao Y."/>
            <person name="Huang Z."/>
        </authorList>
    </citation>
    <scope>NUCLEOTIDE SEQUENCE [LARGE SCALE GENOMIC DNA]</scope>
</reference>
<dbReference type="SUPFAM" id="SSF50891">
    <property type="entry name" value="Cyclophilin-like"/>
    <property type="match status" value="1"/>
</dbReference>
<dbReference type="PRINTS" id="PR00153">
    <property type="entry name" value="CSAPPISMRASE"/>
</dbReference>
<evidence type="ECO:0000256" key="5">
    <source>
        <dbReference type="ARBA" id="ARBA00022777"/>
    </source>
</evidence>
<evidence type="ECO:0000256" key="7">
    <source>
        <dbReference type="ARBA" id="ARBA00048679"/>
    </source>
</evidence>
<dbReference type="EC" id="2.7.11.1" evidence="2"/>
<evidence type="ECO:0000313" key="10">
    <source>
        <dbReference type="EMBL" id="ELV09213.1"/>
    </source>
</evidence>
<feature type="compositionally biased region" description="Basic and acidic residues" evidence="8">
    <location>
        <begin position="303"/>
        <end position="319"/>
    </location>
</feature>
<dbReference type="FunCoup" id="L8XYT5">
    <property type="interactions" value="17"/>
</dbReference>
<comment type="catalytic activity">
    <reaction evidence="7">
        <text>L-seryl-[protein] + ATP = O-phospho-L-seryl-[protein] + ADP + H(+)</text>
        <dbReference type="Rhea" id="RHEA:17989"/>
        <dbReference type="Rhea" id="RHEA-COMP:9863"/>
        <dbReference type="Rhea" id="RHEA-COMP:11604"/>
        <dbReference type="ChEBI" id="CHEBI:15378"/>
        <dbReference type="ChEBI" id="CHEBI:29999"/>
        <dbReference type="ChEBI" id="CHEBI:30616"/>
        <dbReference type="ChEBI" id="CHEBI:83421"/>
        <dbReference type="ChEBI" id="CHEBI:456216"/>
        <dbReference type="EC" id="2.7.11.1"/>
    </reaction>
</comment>
<feature type="compositionally biased region" description="Low complexity" evidence="8">
    <location>
        <begin position="54"/>
        <end position="68"/>
    </location>
</feature>
<dbReference type="GO" id="GO:0005829">
    <property type="term" value="C:cytosol"/>
    <property type="evidence" value="ECO:0007669"/>
    <property type="project" value="TreeGrafter"/>
</dbReference>
<dbReference type="InterPro" id="IPR029000">
    <property type="entry name" value="Cyclophilin-like_dom_sf"/>
</dbReference>
<evidence type="ECO:0000256" key="8">
    <source>
        <dbReference type="SAM" id="MobiDB-lite"/>
    </source>
</evidence>
<dbReference type="Gene3D" id="2.40.100.10">
    <property type="entry name" value="Cyclophilin-like"/>
    <property type="match status" value="1"/>
</dbReference>
<dbReference type="GO" id="GO:0046330">
    <property type="term" value="P:positive regulation of JNK cascade"/>
    <property type="evidence" value="ECO:0007669"/>
    <property type="project" value="TreeGrafter"/>
</dbReference>
<protein>
    <recommendedName>
        <fullName evidence="2">non-specific serine/threonine protein kinase</fullName>
        <ecNumber evidence="2">2.7.11.1</ecNumber>
    </recommendedName>
</protein>
<gene>
    <name evidence="10" type="ORF">TREES_T100019112</name>
</gene>
<name>L8XYT5_TUPCH</name>
<dbReference type="Pfam" id="PF00160">
    <property type="entry name" value="Pro_isomerase"/>
    <property type="match status" value="1"/>
</dbReference>
<feature type="domain" description="PPIase cyclophilin-type" evidence="9">
    <location>
        <begin position="662"/>
        <end position="775"/>
    </location>
</feature>
<dbReference type="InterPro" id="IPR051700">
    <property type="entry name" value="STE20_Ser-Thr_kinase"/>
</dbReference>
<dbReference type="InterPro" id="IPR001180">
    <property type="entry name" value="CNH_dom"/>
</dbReference>
<dbReference type="EMBL" id="KB370914">
    <property type="protein sequence ID" value="ELV09213.1"/>
    <property type="molecule type" value="Genomic_DNA"/>
</dbReference>
<feature type="compositionally biased region" description="Low complexity" evidence="8">
    <location>
        <begin position="87"/>
        <end position="98"/>
    </location>
</feature>
<dbReference type="STRING" id="246437.L8XYT5"/>
<dbReference type="Pfam" id="PF00780">
    <property type="entry name" value="CNH"/>
    <property type="match status" value="1"/>
</dbReference>
<keyword evidence="5 10" id="KW-0418">Kinase</keyword>